<feature type="domain" description="DNA-directed DNA polymerase family B exonuclease" evidence="10">
    <location>
        <begin position="184"/>
        <end position="274"/>
    </location>
</feature>
<dbReference type="GO" id="GO:0003677">
    <property type="term" value="F:DNA binding"/>
    <property type="evidence" value="ECO:0007669"/>
    <property type="project" value="UniProtKB-KW"/>
</dbReference>
<dbReference type="Pfam" id="PF03104">
    <property type="entry name" value="DNA_pol_B_exo1"/>
    <property type="match status" value="2"/>
</dbReference>
<dbReference type="SUPFAM" id="SSF56672">
    <property type="entry name" value="DNA/RNA polymerases"/>
    <property type="match status" value="1"/>
</dbReference>
<dbReference type="InterPro" id="IPR006172">
    <property type="entry name" value="DNA-dir_DNA_pol_B"/>
</dbReference>
<keyword evidence="3" id="KW-0808">Transferase</keyword>
<comment type="catalytic activity">
    <reaction evidence="7">
        <text>DNA(n) + a 2'-deoxyribonucleoside 5'-triphosphate = DNA(n+1) + diphosphate</text>
        <dbReference type="Rhea" id="RHEA:22508"/>
        <dbReference type="Rhea" id="RHEA-COMP:17339"/>
        <dbReference type="Rhea" id="RHEA-COMP:17340"/>
        <dbReference type="ChEBI" id="CHEBI:33019"/>
        <dbReference type="ChEBI" id="CHEBI:61560"/>
        <dbReference type="ChEBI" id="CHEBI:173112"/>
        <dbReference type="EC" id="2.7.7.7"/>
    </reaction>
</comment>
<dbReference type="InterPro" id="IPR006133">
    <property type="entry name" value="DNA-dir_DNA_pol_B_exonuc"/>
</dbReference>
<organism evidence="11">
    <name type="scientific">viral metagenome</name>
    <dbReference type="NCBI Taxonomy" id="1070528"/>
    <lineage>
        <taxon>unclassified sequences</taxon>
        <taxon>metagenomes</taxon>
        <taxon>organismal metagenomes</taxon>
    </lineage>
</organism>
<dbReference type="GO" id="GO:0008296">
    <property type="term" value="F:3'-5'-DNA exonuclease activity"/>
    <property type="evidence" value="ECO:0007669"/>
    <property type="project" value="TreeGrafter"/>
</dbReference>
<feature type="compositionally biased region" description="Acidic residues" evidence="8">
    <location>
        <begin position="1391"/>
        <end position="1401"/>
    </location>
</feature>
<evidence type="ECO:0000256" key="2">
    <source>
        <dbReference type="ARBA" id="ARBA00012417"/>
    </source>
</evidence>
<dbReference type="PANTHER" id="PTHR10322:SF23">
    <property type="entry name" value="DNA POLYMERASE DELTA CATALYTIC SUBUNIT"/>
    <property type="match status" value="1"/>
</dbReference>
<sequence length="1432" mass="164503">MTLKRPSNPFKLDNNENDLVIQLIDYYRCIDTIDSVYDDDGNNDDDDDDGSDENLYSKEKQRELSKKYPMLIKAFGILETGQSITLNLRGFEPFFYIKIPNDWEVSQCRLLVNYLCNQVYYQYKTHLLRTQIVLRKPFTEFTGDDKFKFLKLQFKNKESYDQYSYKLANPITVPGLNQNKPHKYDLFESNIEPMIKLIHMTKINPCGWIKLPSCSYQIVQRENLRTTTTEFEINVHWDQIQPYEKLESAAINVMAFDIEADSSHGDFPVAIKNYQKLSQELVTLFNSCGIQCKKTRIHPLFQQAPQQVIRTLLHLIFDDNFQGNNIHQIRTQDNIKPNPETVHQLAVAISQLYQHKLGTDDVSNLVSQVTDLCEFNLPSLDLHQEHNSHYGLLAEEIVAQMTRLTRNNNRRFQEVPIEVVTNMFQLAFNDHFDGFMVSNVFTKNHQKPSNLVLDALVPDVYKYLLECAEYVHMKHVPEHLSSEDRANLSQDYFVTHLTQLFDQYLPPLEGDQLIQIGSTFQLTNQPDCYLKYMICLKSCNSISNTEMITFENKDIYLPVDELASDLVHYERFLASPTGATVPVMEAKQLETAIKDKVKEIKPWTPSYRKEQCQKAAEYRRLRQSETDHARVVVEYYDDERQLLLAWKRLIIANDPDLVLGYNVFGFDFKFLYERAQELGCADEFCQLGRLKNCTEAFHEQKLSSAGLGDNTLRYVPMAGRVMIDLYKVIQKDYRLDSYKLDNVSHKFLYKEKVDMPPREIFSLQKGTAEDRKKIGIYCLIDCILCNRLALKLEIINNNLAMAKVCKVPLSYLFLRGQGVKIFSLVSDVCSREGYLVPVLPKANPDDDSWYEGAIVLTPDTKIHFKPIVVGDFNSLYPSSMISENISHDSFVTIGGQYDNLPGYTYNNIEYDIYKTDAAPGTKKKRKVKTGVQVCRYAQLPGGKKSILPTILMELLAARKNAKKKMEDEKNPFKQKLWNGLQLAYKVTANSLYGQCGAKTSPINKVEIAASTTAVGRRMITFSRSYIEREYKDKLVTLDLECSGIFDSEKKHLVPTKYTGRTIHVKNSYCVYGDTDSVFICFNVYAPSPDGNGKGPVLLEKETEITGLEAVSVCIALCKKAVKEISAQLKRPQNIEFEKAIYPFILISKKRYHGHYYTKIDNPSFYPNSMGIALKRRDNAPIVKHIFGGAIDIIMNEKDVDKAREYVINECRRLLKGEFPLSDFVISKTLRSYYKKPQQIAHNVLACRQAQRDPGNRFEPNDRVPYAYIATPGMKDALQGDRIETPEFIQQNKLTLDYRMYITNQIMKPVSQIFELVPGYENIQEVFNRMLDDYENERDGVQKLDQFLKTNATVTSKLMFTKFSDLVAQARAKRKLGDQSPVIPAAPMLPTSEDDGIEEDDERPMAGPWGDDIGDDEDDDEDIGDDADDGVDL</sequence>
<feature type="region of interest" description="Disordered" evidence="8">
    <location>
        <begin position="1373"/>
        <end position="1432"/>
    </location>
</feature>
<keyword evidence="4" id="KW-0548">Nucleotidyltransferase</keyword>
<dbReference type="InterPro" id="IPR043502">
    <property type="entry name" value="DNA/RNA_pol_sf"/>
</dbReference>
<dbReference type="GO" id="GO:0003887">
    <property type="term" value="F:DNA-directed DNA polymerase activity"/>
    <property type="evidence" value="ECO:0007669"/>
    <property type="project" value="UniProtKB-KW"/>
</dbReference>
<protein>
    <recommendedName>
        <fullName evidence="2">DNA-directed DNA polymerase</fullName>
        <ecNumber evidence="2">2.7.7.7</ecNumber>
    </recommendedName>
</protein>
<proteinExistence type="inferred from homology"/>
<dbReference type="Gene3D" id="3.30.420.10">
    <property type="entry name" value="Ribonuclease H-like superfamily/Ribonuclease H"/>
    <property type="match status" value="1"/>
</dbReference>
<dbReference type="InterPro" id="IPR042087">
    <property type="entry name" value="DNA_pol_B_thumb"/>
</dbReference>
<evidence type="ECO:0000259" key="9">
    <source>
        <dbReference type="Pfam" id="PF00136"/>
    </source>
</evidence>
<dbReference type="Pfam" id="PF00136">
    <property type="entry name" value="DNA_pol_B"/>
    <property type="match status" value="2"/>
</dbReference>
<comment type="similarity">
    <text evidence="1">Belongs to the DNA polymerase type-B family.</text>
</comment>
<dbReference type="Gene3D" id="3.30.342.10">
    <property type="entry name" value="DNA Polymerase, chain B, domain 1"/>
    <property type="match status" value="1"/>
</dbReference>
<evidence type="ECO:0000256" key="7">
    <source>
        <dbReference type="ARBA" id="ARBA00049244"/>
    </source>
</evidence>
<dbReference type="InterPro" id="IPR012337">
    <property type="entry name" value="RNaseH-like_sf"/>
</dbReference>
<feature type="compositionally biased region" description="Acidic residues" evidence="8">
    <location>
        <begin position="1411"/>
        <end position="1432"/>
    </location>
</feature>
<evidence type="ECO:0000256" key="4">
    <source>
        <dbReference type="ARBA" id="ARBA00022695"/>
    </source>
</evidence>
<feature type="domain" description="DNA-directed DNA polymerase family B multifunctional" evidence="9">
    <location>
        <begin position="1107"/>
        <end position="1315"/>
    </location>
</feature>
<dbReference type="InterPro" id="IPR023211">
    <property type="entry name" value="DNA_pol_palm_dom_sf"/>
</dbReference>
<dbReference type="InterPro" id="IPR036397">
    <property type="entry name" value="RNaseH_sf"/>
</dbReference>
<feature type="domain" description="DNA-directed DNA polymerase family B multifunctional" evidence="9">
    <location>
        <begin position="807"/>
        <end position="1084"/>
    </location>
</feature>
<dbReference type="SMART" id="SM00486">
    <property type="entry name" value="POLBc"/>
    <property type="match status" value="1"/>
</dbReference>
<dbReference type="GO" id="GO:0043625">
    <property type="term" value="C:delta DNA polymerase complex"/>
    <property type="evidence" value="ECO:0007669"/>
    <property type="project" value="TreeGrafter"/>
</dbReference>
<dbReference type="PANTHER" id="PTHR10322">
    <property type="entry name" value="DNA POLYMERASE CATALYTIC SUBUNIT"/>
    <property type="match status" value="1"/>
</dbReference>
<dbReference type="GO" id="GO:0006287">
    <property type="term" value="P:base-excision repair, gap-filling"/>
    <property type="evidence" value="ECO:0007669"/>
    <property type="project" value="TreeGrafter"/>
</dbReference>
<feature type="domain" description="DNA-directed DNA polymerase family B exonuclease" evidence="10">
    <location>
        <begin position="612"/>
        <end position="743"/>
    </location>
</feature>
<evidence type="ECO:0000259" key="10">
    <source>
        <dbReference type="Pfam" id="PF03104"/>
    </source>
</evidence>
<dbReference type="InterPro" id="IPR050240">
    <property type="entry name" value="DNA_pol_type-B"/>
</dbReference>
<dbReference type="PRINTS" id="PR00106">
    <property type="entry name" value="DNAPOLB"/>
</dbReference>
<evidence type="ECO:0000256" key="5">
    <source>
        <dbReference type="ARBA" id="ARBA00022932"/>
    </source>
</evidence>
<dbReference type="GO" id="GO:0045004">
    <property type="term" value="P:DNA replication proofreading"/>
    <property type="evidence" value="ECO:0007669"/>
    <property type="project" value="TreeGrafter"/>
</dbReference>
<dbReference type="GO" id="GO:0000166">
    <property type="term" value="F:nucleotide binding"/>
    <property type="evidence" value="ECO:0007669"/>
    <property type="project" value="InterPro"/>
</dbReference>
<evidence type="ECO:0000256" key="3">
    <source>
        <dbReference type="ARBA" id="ARBA00022679"/>
    </source>
</evidence>
<keyword evidence="5" id="KW-0239">DNA-directed DNA polymerase</keyword>
<name>A0A6C0BLG1_9ZZZZ</name>
<evidence type="ECO:0000256" key="6">
    <source>
        <dbReference type="ARBA" id="ARBA00023125"/>
    </source>
</evidence>
<dbReference type="InterPro" id="IPR017964">
    <property type="entry name" value="DNA-dir_DNA_pol_B_CS"/>
</dbReference>
<reference evidence="11" key="1">
    <citation type="journal article" date="2020" name="Nature">
        <title>Giant virus diversity and host interactions through global metagenomics.</title>
        <authorList>
            <person name="Schulz F."/>
            <person name="Roux S."/>
            <person name="Paez-Espino D."/>
            <person name="Jungbluth S."/>
            <person name="Walsh D.A."/>
            <person name="Denef V.J."/>
            <person name="McMahon K.D."/>
            <person name="Konstantinidis K.T."/>
            <person name="Eloe-Fadrosh E.A."/>
            <person name="Kyrpides N.C."/>
            <person name="Woyke T."/>
        </authorList>
    </citation>
    <scope>NUCLEOTIDE SEQUENCE</scope>
    <source>
        <strain evidence="11">GVMAG-M-3300014204-73</strain>
    </source>
</reference>
<dbReference type="Gene3D" id="1.10.287.690">
    <property type="entry name" value="Helix hairpin bin"/>
    <property type="match status" value="1"/>
</dbReference>
<dbReference type="InterPro" id="IPR006134">
    <property type="entry name" value="DNA-dir_DNA_pol_B_multi_dom"/>
</dbReference>
<evidence type="ECO:0000256" key="8">
    <source>
        <dbReference type="SAM" id="MobiDB-lite"/>
    </source>
</evidence>
<evidence type="ECO:0000256" key="1">
    <source>
        <dbReference type="ARBA" id="ARBA00005755"/>
    </source>
</evidence>
<dbReference type="PROSITE" id="PS00116">
    <property type="entry name" value="DNA_POLYMERASE_B"/>
    <property type="match status" value="1"/>
</dbReference>
<dbReference type="EC" id="2.7.7.7" evidence="2"/>
<keyword evidence="6" id="KW-0238">DNA-binding</keyword>
<dbReference type="EMBL" id="MN739182">
    <property type="protein sequence ID" value="QHS92591.1"/>
    <property type="molecule type" value="Genomic_DNA"/>
</dbReference>
<accession>A0A6C0BLG1</accession>
<dbReference type="GO" id="GO:0006297">
    <property type="term" value="P:nucleotide-excision repair, DNA gap filling"/>
    <property type="evidence" value="ECO:0007669"/>
    <property type="project" value="TreeGrafter"/>
</dbReference>
<dbReference type="Gene3D" id="3.90.1600.10">
    <property type="entry name" value="Palm domain of DNA polymerase"/>
    <property type="match status" value="1"/>
</dbReference>
<dbReference type="Gene3D" id="1.10.132.60">
    <property type="entry name" value="DNA polymerase family B, C-terminal domain"/>
    <property type="match status" value="1"/>
</dbReference>
<evidence type="ECO:0000313" key="11">
    <source>
        <dbReference type="EMBL" id="QHS92591.1"/>
    </source>
</evidence>
<dbReference type="SUPFAM" id="SSF53098">
    <property type="entry name" value="Ribonuclease H-like"/>
    <property type="match status" value="2"/>
</dbReference>